<gene>
    <name evidence="2" type="ORF">QBC40DRAFT_298220</name>
</gene>
<name>A0AAN6XFV4_9PEZI</name>
<dbReference type="AlphaFoldDB" id="A0AAN6XFV4"/>
<accession>A0AAN6XFV4</accession>
<reference evidence="2" key="2">
    <citation type="submission" date="2023-05" db="EMBL/GenBank/DDBJ databases">
        <authorList>
            <consortium name="Lawrence Berkeley National Laboratory"/>
            <person name="Steindorff A."/>
            <person name="Hensen N."/>
            <person name="Bonometti L."/>
            <person name="Westerberg I."/>
            <person name="Brannstrom I.O."/>
            <person name="Guillou S."/>
            <person name="Cros-Aarteil S."/>
            <person name="Calhoun S."/>
            <person name="Haridas S."/>
            <person name="Kuo A."/>
            <person name="Mondo S."/>
            <person name="Pangilinan J."/>
            <person name="Riley R."/>
            <person name="Labutti K."/>
            <person name="Andreopoulos B."/>
            <person name="Lipzen A."/>
            <person name="Chen C."/>
            <person name="Yanf M."/>
            <person name="Daum C."/>
            <person name="Ng V."/>
            <person name="Clum A."/>
            <person name="Ohm R."/>
            <person name="Martin F."/>
            <person name="Silar P."/>
            <person name="Natvig D."/>
            <person name="Lalanne C."/>
            <person name="Gautier V."/>
            <person name="Ament-Velasquez S.L."/>
            <person name="Kruys A."/>
            <person name="Hutchinson M.I."/>
            <person name="Powell A.J."/>
            <person name="Barry K."/>
            <person name="Miller A.N."/>
            <person name="Grigoriev I.V."/>
            <person name="Debuchy R."/>
            <person name="Gladieux P."/>
            <person name="Thoren M.H."/>
            <person name="Johannesson H."/>
        </authorList>
    </citation>
    <scope>NUCLEOTIDE SEQUENCE</scope>
    <source>
        <strain evidence="2">CBS 315.58</strain>
    </source>
</reference>
<comment type="caution">
    <text evidence="2">The sequence shown here is derived from an EMBL/GenBank/DDBJ whole genome shotgun (WGS) entry which is preliminary data.</text>
</comment>
<evidence type="ECO:0000256" key="1">
    <source>
        <dbReference type="SAM" id="MobiDB-lite"/>
    </source>
</evidence>
<evidence type="ECO:0000313" key="2">
    <source>
        <dbReference type="EMBL" id="KAK4198665.1"/>
    </source>
</evidence>
<feature type="region of interest" description="Disordered" evidence="1">
    <location>
        <begin position="214"/>
        <end position="233"/>
    </location>
</feature>
<organism evidence="2 3">
    <name type="scientific">Triangularia verruculosa</name>
    <dbReference type="NCBI Taxonomy" id="2587418"/>
    <lineage>
        <taxon>Eukaryota</taxon>
        <taxon>Fungi</taxon>
        <taxon>Dikarya</taxon>
        <taxon>Ascomycota</taxon>
        <taxon>Pezizomycotina</taxon>
        <taxon>Sordariomycetes</taxon>
        <taxon>Sordariomycetidae</taxon>
        <taxon>Sordariales</taxon>
        <taxon>Podosporaceae</taxon>
        <taxon>Triangularia</taxon>
    </lineage>
</organism>
<protein>
    <submittedName>
        <fullName evidence="2">Uncharacterized protein</fullName>
    </submittedName>
</protein>
<proteinExistence type="predicted"/>
<keyword evidence="3" id="KW-1185">Reference proteome</keyword>
<dbReference type="EMBL" id="MU863942">
    <property type="protein sequence ID" value="KAK4198665.1"/>
    <property type="molecule type" value="Genomic_DNA"/>
</dbReference>
<dbReference type="Proteomes" id="UP001303160">
    <property type="component" value="Unassembled WGS sequence"/>
</dbReference>
<evidence type="ECO:0000313" key="3">
    <source>
        <dbReference type="Proteomes" id="UP001303160"/>
    </source>
</evidence>
<sequence length="233" mass="25450">MVSATGDVVIWRHGPNHENFLSSFPTSSRSGRPLSPRTQTHVFSRRFLQVWPGRGRYHATGCGSLKVRLCISTLECGGVFGSAIRAPLCAICSVRRCRVLMKLFNNVDGDISGVPPKRQVDMSFSWWPSYVFALPRLIALAPRRAIKSLDVVKMSDDILIIISDGLLRSGRPELSGVPSHASCSLPGSLVSVEMIRTQHEHLPGLLFDNTPSSGLQHPSPRLAVTASSYGPHV</sequence>
<reference evidence="2" key="1">
    <citation type="journal article" date="2023" name="Mol. Phylogenet. Evol.">
        <title>Genome-scale phylogeny and comparative genomics of the fungal order Sordariales.</title>
        <authorList>
            <person name="Hensen N."/>
            <person name="Bonometti L."/>
            <person name="Westerberg I."/>
            <person name="Brannstrom I.O."/>
            <person name="Guillou S."/>
            <person name="Cros-Aarteil S."/>
            <person name="Calhoun S."/>
            <person name="Haridas S."/>
            <person name="Kuo A."/>
            <person name="Mondo S."/>
            <person name="Pangilinan J."/>
            <person name="Riley R."/>
            <person name="LaButti K."/>
            <person name="Andreopoulos B."/>
            <person name="Lipzen A."/>
            <person name="Chen C."/>
            <person name="Yan M."/>
            <person name="Daum C."/>
            <person name="Ng V."/>
            <person name="Clum A."/>
            <person name="Steindorff A."/>
            <person name="Ohm R.A."/>
            <person name="Martin F."/>
            <person name="Silar P."/>
            <person name="Natvig D.O."/>
            <person name="Lalanne C."/>
            <person name="Gautier V."/>
            <person name="Ament-Velasquez S.L."/>
            <person name="Kruys A."/>
            <person name="Hutchinson M.I."/>
            <person name="Powell A.J."/>
            <person name="Barry K."/>
            <person name="Miller A.N."/>
            <person name="Grigoriev I.V."/>
            <person name="Debuchy R."/>
            <person name="Gladieux P."/>
            <person name="Hiltunen Thoren M."/>
            <person name="Johannesson H."/>
        </authorList>
    </citation>
    <scope>NUCLEOTIDE SEQUENCE</scope>
    <source>
        <strain evidence="2">CBS 315.58</strain>
    </source>
</reference>